<dbReference type="NCBIfam" id="NF011981">
    <property type="entry name" value="PRK15446.1-2"/>
    <property type="match status" value="1"/>
</dbReference>
<dbReference type="PANTHER" id="PTHR43135">
    <property type="entry name" value="ALPHA-D-RIBOSE 1-METHYLPHOSPHONATE 5-TRIPHOSPHATE DIPHOSPHATASE"/>
    <property type="match status" value="1"/>
</dbReference>
<dbReference type="SUPFAM" id="SSF51338">
    <property type="entry name" value="Composite domain of metallo-dependent hydrolases"/>
    <property type="match status" value="1"/>
</dbReference>
<sequence length="379" mass="41611">MNTSIIFNNAKMVLRDGVLDGSLAVQDGMIADISSTATAQPAVDMEGDYLLPGLIEMHTDNLEKHLIPRPGVEWPSALSALIAHDVQMMGSGITTVYDSIFVGEYMRGNGRKALLKRSIQANHEGRDQGFLRAEHFLHLRCELADEHTLSLFSEHADDPLLKLVSVMDHTPGQRQWSDLSKWRLYHSDKKWTDEDAARVIAERTEAQRLYAEPNRQAIVAMAHERNIPLASHDDTTLEHVEESIESGVSICEFPTTMEAARAIKERGLTVAMGAPNVVRGGSHSGNVSALDLAAEGLLDALSSDYAPKSLIHGAFLLHQKVGLPLPEAIATVSTNLADVLGLDDRGELSVGKRADLVQVRIFQDVPVVRGVWREGRRVI</sequence>
<dbReference type="InterPro" id="IPR032466">
    <property type="entry name" value="Metal_Hydrolase"/>
</dbReference>
<dbReference type="Proteomes" id="UP000503251">
    <property type="component" value="Chromosome"/>
</dbReference>
<dbReference type="PIRSF" id="PIRSF038971">
    <property type="entry name" value="PhnM"/>
    <property type="match status" value="1"/>
</dbReference>
<feature type="domain" description="Amidohydrolase-related" evidence="1">
    <location>
        <begin position="217"/>
        <end position="378"/>
    </location>
</feature>
<dbReference type="Pfam" id="PF01979">
    <property type="entry name" value="Amidohydro_1"/>
    <property type="match status" value="1"/>
</dbReference>
<dbReference type="CDD" id="cd01306">
    <property type="entry name" value="PhnM"/>
    <property type="match status" value="1"/>
</dbReference>
<keyword evidence="2" id="KW-0378">Hydrolase</keyword>
<dbReference type="EMBL" id="CP039543">
    <property type="protein sequence ID" value="QJT07947.1"/>
    <property type="molecule type" value="Genomic_DNA"/>
</dbReference>
<accession>A0ABX6NDS3</accession>
<dbReference type="Gene3D" id="3.20.20.140">
    <property type="entry name" value="Metal-dependent hydrolases"/>
    <property type="match status" value="2"/>
</dbReference>
<dbReference type="Gene3D" id="2.30.40.10">
    <property type="entry name" value="Urease, subunit C, domain 1"/>
    <property type="match status" value="1"/>
</dbReference>
<dbReference type="InterPro" id="IPR006680">
    <property type="entry name" value="Amidohydro-rel"/>
</dbReference>
<gene>
    <name evidence="2" type="ORF">E8L03_02955</name>
</gene>
<dbReference type="GO" id="GO:0016787">
    <property type="term" value="F:hydrolase activity"/>
    <property type="evidence" value="ECO:0007669"/>
    <property type="project" value="UniProtKB-KW"/>
</dbReference>
<evidence type="ECO:0000313" key="3">
    <source>
        <dbReference type="Proteomes" id="UP000503251"/>
    </source>
</evidence>
<dbReference type="NCBIfam" id="TIGR02318">
    <property type="entry name" value="phosphono_phnM"/>
    <property type="match status" value="1"/>
</dbReference>
<dbReference type="NCBIfam" id="NF011984">
    <property type="entry name" value="PRK15446.1-5"/>
    <property type="match status" value="1"/>
</dbReference>
<organism evidence="2 3">
    <name type="scientific">Oceanidesulfovibrio marinus</name>
    <dbReference type="NCBI Taxonomy" id="370038"/>
    <lineage>
        <taxon>Bacteria</taxon>
        <taxon>Pseudomonadati</taxon>
        <taxon>Thermodesulfobacteriota</taxon>
        <taxon>Desulfovibrionia</taxon>
        <taxon>Desulfovibrionales</taxon>
        <taxon>Desulfovibrionaceae</taxon>
        <taxon>Oceanidesulfovibrio</taxon>
    </lineage>
</organism>
<dbReference type="NCBIfam" id="NF011990">
    <property type="entry name" value="PRK15446.2-6"/>
    <property type="match status" value="1"/>
</dbReference>
<protein>
    <submittedName>
        <fullName evidence="2">Alpha-D-ribose 1-methylphosphonate 5-triphosphate diphosphatase</fullName>
        <ecNumber evidence="2">3.6.1.63</ecNumber>
    </submittedName>
</protein>
<dbReference type="RefSeq" id="WP_171266519.1">
    <property type="nucleotide sequence ID" value="NZ_CP039543.1"/>
</dbReference>
<dbReference type="EC" id="3.6.1.63" evidence="2"/>
<dbReference type="PANTHER" id="PTHR43135:SF3">
    <property type="entry name" value="ALPHA-D-RIBOSE 1-METHYLPHOSPHONATE 5-TRIPHOSPHATE DIPHOSPHATASE"/>
    <property type="match status" value="1"/>
</dbReference>
<dbReference type="NCBIfam" id="NF011987">
    <property type="entry name" value="PRK15446.2-3"/>
    <property type="match status" value="1"/>
</dbReference>
<name>A0ABX6NDS3_9BACT</name>
<evidence type="ECO:0000313" key="2">
    <source>
        <dbReference type="EMBL" id="QJT07947.1"/>
    </source>
</evidence>
<evidence type="ECO:0000259" key="1">
    <source>
        <dbReference type="Pfam" id="PF01979"/>
    </source>
</evidence>
<dbReference type="InterPro" id="IPR011059">
    <property type="entry name" value="Metal-dep_hydrolase_composite"/>
</dbReference>
<proteinExistence type="predicted"/>
<dbReference type="InterPro" id="IPR012696">
    <property type="entry name" value="PhnM"/>
</dbReference>
<dbReference type="InterPro" id="IPR051781">
    <property type="entry name" value="Metallo-dep_Hydrolase"/>
</dbReference>
<dbReference type="SUPFAM" id="SSF51556">
    <property type="entry name" value="Metallo-dependent hydrolases"/>
    <property type="match status" value="1"/>
</dbReference>
<keyword evidence="3" id="KW-1185">Reference proteome</keyword>
<reference evidence="2 3" key="1">
    <citation type="submission" date="2019-04" db="EMBL/GenBank/DDBJ databases">
        <title>Isolation and culture of sulfate reducing bacteria from the cold seep of the South China Sea.</title>
        <authorList>
            <person name="Sun C."/>
            <person name="Liu R."/>
        </authorList>
    </citation>
    <scope>NUCLEOTIDE SEQUENCE [LARGE SCALE GENOMIC DNA]</scope>
    <source>
        <strain evidence="2 3">CS1</strain>
    </source>
</reference>